<gene>
    <name evidence="11" type="ORF">GNP95_09840</name>
</gene>
<dbReference type="GO" id="GO:0005829">
    <property type="term" value="C:cytosol"/>
    <property type="evidence" value="ECO:0007669"/>
    <property type="project" value="TreeGrafter"/>
</dbReference>
<keyword evidence="4 9" id="KW-0547">Nucleotide-binding</keyword>
<dbReference type="InterPro" id="IPR009080">
    <property type="entry name" value="tRNAsynth_Ia_anticodon-bd"/>
</dbReference>
<dbReference type="SUPFAM" id="SSF47323">
    <property type="entry name" value="Anticodon-binding domain of a subclass of class I aminoacyl-tRNA synthetases"/>
    <property type="match status" value="1"/>
</dbReference>
<keyword evidence="6 9" id="KW-0648">Protein biosynthesis</keyword>
<accession>A0A7X3CMX9</accession>
<evidence type="ECO:0000313" key="12">
    <source>
        <dbReference type="Proteomes" id="UP000447876"/>
    </source>
</evidence>
<dbReference type="Gene3D" id="1.10.730.10">
    <property type="entry name" value="Isoleucyl-tRNA Synthetase, Domain 1"/>
    <property type="match status" value="1"/>
</dbReference>
<keyword evidence="7 9" id="KW-0030">Aminoacyl-tRNA synthetase</keyword>
<proteinExistence type="inferred from homology"/>
<comment type="caution">
    <text evidence="11">The sequence shown here is derived from an EMBL/GenBank/DDBJ whole genome shotgun (WGS) entry which is preliminary data.</text>
</comment>
<feature type="domain" description="Methionyl/Leucyl tRNA synthetase" evidence="10">
    <location>
        <begin position="5"/>
        <end position="364"/>
    </location>
</feature>
<evidence type="ECO:0000256" key="7">
    <source>
        <dbReference type="ARBA" id="ARBA00023146"/>
    </source>
</evidence>
<keyword evidence="3 9" id="KW-0436">Ligase</keyword>
<dbReference type="InterPro" id="IPR033911">
    <property type="entry name" value="MetRS_core"/>
</dbReference>
<organism evidence="11 12">
    <name type="scientific">Paenibacillus woosongensis</name>
    <dbReference type="NCBI Taxonomy" id="307580"/>
    <lineage>
        <taxon>Bacteria</taxon>
        <taxon>Bacillati</taxon>
        <taxon>Bacillota</taxon>
        <taxon>Bacilli</taxon>
        <taxon>Bacillales</taxon>
        <taxon>Paenibacillaceae</taxon>
        <taxon>Paenibacillus</taxon>
    </lineage>
</organism>
<dbReference type="GO" id="GO:0004825">
    <property type="term" value="F:methionine-tRNA ligase activity"/>
    <property type="evidence" value="ECO:0007669"/>
    <property type="project" value="UniProtKB-EC"/>
</dbReference>
<dbReference type="InterPro" id="IPR015413">
    <property type="entry name" value="Methionyl/Leucyl_tRNA_Synth"/>
</dbReference>
<evidence type="ECO:0000256" key="6">
    <source>
        <dbReference type="ARBA" id="ARBA00022917"/>
    </source>
</evidence>
<dbReference type="EMBL" id="WNZW01000002">
    <property type="protein sequence ID" value="MUG45299.1"/>
    <property type="molecule type" value="Genomic_DNA"/>
</dbReference>
<dbReference type="GO" id="GO:0006431">
    <property type="term" value="P:methionyl-tRNA aminoacylation"/>
    <property type="evidence" value="ECO:0007669"/>
    <property type="project" value="InterPro"/>
</dbReference>
<dbReference type="PANTHER" id="PTHR45765">
    <property type="entry name" value="METHIONINE--TRNA LIGASE"/>
    <property type="match status" value="1"/>
</dbReference>
<evidence type="ECO:0000256" key="9">
    <source>
        <dbReference type="RuleBase" id="RU363039"/>
    </source>
</evidence>
<evidence type="ECO:0000256" key="3">
    <source>
        <dbReference type="ARBA" id="ARBA00022598"/>
    </source>
</evidence>
<dbReference type="EC" id="6.1.1.10" evidence="2"/>
<dbReference type="InterPro" id="IPR029038">
    <property type="entry name" value="MetRS_Zn"/>
</dbReference>
<evidence type="ECO:0000313" key="11">
    <source>
        <dbReference type="EMBL" id="MUG45299.1"/>
    </source>
</evidence>
<protein>
    <recommendedName>
        <fullName evidence="2">methionine--tRNA ligase</fullName>
        <ecNumber evidence="2">6.1.1.10</ecNumber>
    </recommendedName>
</protein>
<dbReference type="SUPFAM" id="SSF52374">
    <property type="entry name" value="Nucleotidylyl transferase"/>
    <property type="match status" value="1"/>
</dbReference>
<evidence type="ECO:0000259" key="10">
    <source>
        <dbReference type="Pfam" id="PF09334"/>
    </source>
</evidence>
<dbReference type="GO" id="GO:0005524">
    <property type="term" value="F:ATP binding"/>
    <property type="evidence" value="ECO:0007669"/>
    <property type="project" value="UniProtKB-KW"/>
</dbReference>
<comment type="catalytic activity">
    <reaction evidence="8">
        <text>tRNA(Met) + L-methionine + ATP = L-methionyl-tRNA(Met) + AMP + diphosphate</text>
        <dbReference type="Rhea" id="RHEA:13481"/>
        <dbReference type="Rhea" id="RHEA-COMP:9667"/>
        <dbReference type="Rhea" id="RHEA-COMP:9698"/>
        <dbReference type="ChEBI" id="CHEBI:30616"/>
        <dbReference type="ChEBI" id="CHEBI:33019"/>
        <dbReference type="ChEBI" id="CHEBI:57844"/>
        <dbReference type="ChEBI" id="CHEBI:78442"/>
        <dbReference type="ChEBI" id="CHEBI:78530"/>
        <dbReference type="ChEBI" id="CHEBI:456215"/>
        <dbReference type="EC" id="6.1.1.10"/>
    </reaction>
</comment>
<dbReference type="Pfam" id="PF09334">
    <property type="entry name" value="tRNA-synt_1g"/>
    <property type="match status" value="1"/>
</dbReference>
<evidence type="ECO:0000256" key="2">
    <source>
        <dbReference type="ARBA" id="ARBA00012838"/>
    </source>
</evidence>
<sequence>MNRLVITAAFPFIPSDIHIAHIASTYLPADIINRMAAILGYDSVLVSATDVHGLWVKKELQDTNIEAEVLKSNYHERYKKIFDCLDIRFDTYERTDDSALRDLVYESLYNLREKGYIVQKETIIYSCGECLEYLPKRFRIGSSDVVTKTGKIKLSDSENNYMCAFCGSDQIIESIVNHWFLDIQKGKSIIEDGIDRQMQIHVKNYLNSLLCDGLSEWDFTRDNYYGITIPFNDEDQYIYLWYESLIGYLFLANDLGGNISFRHFLGKNIVYYHGIVWPILLREATHSYTVDFQISARGFLDLSATDIPLDIFELTHKFPVDYIRFYCAYRTPDTMNDFYFKEAEFVQVINSVLCRQVGGFLKRCRTILQNNNVSTVPKQGVLHELIYETIVLVRGHFEKLNPNQALTEVLRYIKQCGNIISTRELYKNPSLADLELICKMMAGVIILIKPFVPTIIESYNIFEDVTFSSVDDLDRLEGCNLKFSAETWRTIECVVS</sequence>
<evidence type="ECO:0000256" key="8">
    <source>
        <dbReference type="ARBA" id="ARBA00047364"/>
    </source>
</evidence>
<dbReference type="PRINTS" id="PR01041">
    <property type="entry name" value="TRNASYNTHMET"/>
</dbReference>
<dbReference type="RefSeq" id="WP_155610644.1">
    <property type="nucleotide sequence ID" value="NZ_WNZW01000002.1"/>
</dbReference>
<keyword evidence="5 9" id="KW-0067">ATP-binding</keyword>
<reference evidence="11 12" key="1">
    <citation type="submission" date="2019-11" db="EMBL/GenBank/DDBJ databases">
        <title>Draft genome sequences of five Paenibacillus species of dairy origin.</title>
        <authorList>
            <person name="Olajide A.M."/>
            <person name="Chen S."/>
            <person name="Lapointe G."/>
        </authorList>
    </citation>
    <scope>NUCLEOTIDE SEQUENCE [LARGE SCALE GENOMIC DNA]</scope>
    <source>
        <strain evidence="11 12">12CR55</strain>
    </source>
</reference>
<evidence type="ECO:0000256" key="1">
    <source>
        <dbReference type="ARBA" id="ARBA00008258"/>
    </source>
</evidence>
<dbReference type="PANTHER" id="PTHR45765:SF1">
    <property type="entry name" value="METHIONINE--TRNA LIGASE, CYTOPLASMIC"/>
    <property type="match status" value="1"/>
</dbReference>
<comment type="similarity">
    <text evidence="1">Belongs to the class-I aminoacyl-tRNA synthetase family. MetG type 1 subfamily.</text>
</comment>
<name>A0A7X3CMX9_9BACL</name>
<evidence type="ECO:0000256" key="4">
    <source>
        <dbReference type="ARBA" id="ARBA00022741"/>
    </source>
</evidence>
<dbReference type="InterPro" id="IPR023458">
    <property type="entry name" value="Met-tRNA_ligase_1"/>
</dbReference>
<dbReference type="InterPro" id="IPR014729">
    <property type="entry name" value="Rossmann-like_a/b/a_fold"/>
</dbReference>
<dbReference type="Gene3D" id="2.20.28.20">
    <property type="entry name" value="Methionyl-tRNA synthetase, Zn-domain"/>
    <property type="match status" value="1"/>
</dbReference>
<dbReference type="Gene3D" id="3.40.50.620">
    <property type="entry name" value="HUPs"/>
    <property type="match status" value="1"/>
</dbReference>
<evidence type="ECO:0000256" key="5">
    <source>
        <dbReference type="ARBA" id="ARBA00022840"/>
    </source>
</evidence>
<dbReference type="AlphaFoldDB" id="A0A7X3CMX9"/>
<dbReference type="Proteomes" id="UP000447876">
    <property type="component" value="Unassembled WGS sequence"/>
</dbReference>
<dbReference type="OrthoDB" id="9810191at2"/>